<dbReference type="SUPFAM" id="SSF51735">
    <property type="entry name" value="NAD(P)-binding Rossmann-fold domains"/>
    <property type="match status" value="1"/>
</dbReference>
<dbReference type="Gene3D" id="3.40.50.720">
    <property type="entry name" value="NAD(P)-binding Rossmann-like Domain"/>
    <property type="match status" value="1"/>
</dbReference>
<reference evidence="3" key="1">
    <citation type="journal article" date="2019" name="Int. J. Syst. Evol. Microbiol.">
        <title>The Global Catalogue of Microorganisms (GCM) 10K type strain sequencing project: providing services to taxonomists for standard genome sequencing and annotation.</title>
        <authorList>
            <consortium name="The Broad Institute Genomics Platform"/>
            <consortium name="The Broad Institute Genome Sequencing Center for Infectious Disease"/>
            <person name="Wu L."/>
            <person name="Ma J."/>
        </authorList>
    </citation>
    <scope>NUCLEOTIDE SEQUENCE [LARGE SCALE GENOMIC DNA]</scope>
    <source>
        <strain evidence="3">JCM 17304</strain>
    </source>
</reference>
<protein>
    <submittedName>
        <fullName evidence="2">SDR family oxidoreductase</fullName>
    </submittedName>
</protein>
<dbReference type="InterPro" id="IPR052625">
    <property type="entry name" value="Chl_b_Red"/>
</dbReference>
<dbReference type="CDD" id="cd05233">
    <property type="entry name" value="SDR_c"/>
    <property type="match status" value="1"/>
</dbReference>
<dbReference type="PANTHER" id="PTHR24314">
    <property type="entry name" value="NON-SPECIFIC LIPID TRANSFER PROTEIN-RELATED"/>
    <property type="match status" value="1"/>
</dbReference>
<dbReference type="PANTHER" id="PTHR24314:SF21">
    <property type="entry name" value="CHLOROPHYLL(IDE) B REDUCTASE NYC1, CHLOROPLASTIC-RELATED"/>
    <property type="match status" value="1"/>
</dbReference>
<sequence>MASIVITGSTKGIGFGLAREFARLGHKVMISGSSDASVESALNSLQDEGTVAGHTANVREADQVQALWDAAEAKFGSVDIWINNAGLARTVWSIVDTPSAEIQNMVTTNMLGTINGCQVAAKGMLKNGQGKIFNMLGGGSDGETFPGMGVYGSTKRGLDYFTNALIKELKDSPLIIGKIRPGMIITEGVVREARADFENFQKSRKIMNNLVDTVDTVSPWLAKEVLATDKSGRKIRWLNGSKIAGRMLMSKIKPRPDQFEAFGL</sequence>
<comment type="similarity">
    <text evidence="1">Belongs to the short-chain dehydrogenases/reductases (SDR) family.</text>
</comment>
<gene>
    <name evidence="2" type="ORF">GCM10022414_24660</name>
</gene>
<dbReference type="InterPro" id="IPR036291">
    <property type="entry name" value="NAD(P)-bd_dom_sf"/>
</dbReference>
<organism evidence="2 3">
    <name type="scientific">Zhongshania borealis</name>
    <dbReference type="NCBI Taxonomy" id="889488"/>
    <lineage>
        <taxon>Bacteria</taxon>
        <taxon>Pseudomonadati</taxon>
        <taxon>Pseudomonadota</taxon>
        <taxon>Gammaproteobacteria</taxon>
        <taxon>Cellvibrionales</taxon>
        <taxon>Spongiibacteraceae</taxon>
        <taxon>Zhongshania</taxon>
    </lineage>
</organism>
<accession>A0ABP7WWT6</accession>
<dbReference type="Pfam" id="PF00106">
    <property type="entry name" value="adh_short"/>
    <property type="match status" value="1"/>
</dbReference>
<evidence type="ECO:0000313" key="3">
    <source>
        <dbReference type="Proteomes" id="UP001500392"/>
    </source>
</evidence>
<comment type="caution">
    <text evidence="2">The sequence shown here is derived from an EMBL/GenBank/DDBJ whole genome shotgun (WGS) entry which is preliminary data.</text>
</comment>
<dbReference type="PRINTS" id="PR00080">
    <property type="entry name" value="SDRFAMILY"/>
</dbReference>
<name>A0ABP7WWT6_9GAMM</name>
<proteinExistence type="inferred from homology"/>
<evidence type="ECO:0000256" key="1">
    <source>
        <dbReference type="RuleBase" id="RU000363"/>
    </source>
</evidence>
<dbReference type="Proteomes" id="UP001500392">
    <property type="component" value="Unassembled WGS sequence"/>
</dbReference>
<keyword evidence="3" id="KW-1185">Reference proteome</keyword>
<dbReference type="InterPro" id="IPR002347">
    <property type="entry name" value="SDR_fam"/>
</dbReference>
<evidence type="ECO:0000313" key="2">
    <source>
        <dbReference type="EMBL" id="GAA4098690.1"/>
    </source>
</evidence>
<dbReference type="RefSeq" id="WP_344936403.1">
    <property type="nucleotide sequence ID" value="NZ_BAABDM010000004.1"/>
</dbReference>
<dbReference type="PRINTS" id="PR00081">
    <property type="entry name" value="GDHRDH"/>
</dbReference>
<dbReference type="EMBL" id="BAABDM010000004">
    <property type="protein sequence ID" value="GAA4098690.1"/>
    <property type="molecule type" value="Genomic_DNA"/>
</dbReference>